<organism evidence="1 2">
    <name type="scientific">Krasilnikovia cinnamomea</name>
    <dbReference type="NCBI Taxonomy" id="349313"/>
    <lineage>
        <taxon>Bacteria</taxon>
        <taxon>Bacillati</taxon>
        <taxon>Actinomycetota</taxon>
        <taxon>Actinomycetes</taxon>
        <taxon>Micromonosporales</taxon>
        <taxon>Micromonosporaceae</taxon>
        <taxon>Krasilnikovia</taxon>
    </lineage>
</organism>
<name>A0A4Q7ZEY1_9ACTN</name>
<accession>A0A4Q7ZEY1</accession>
<keyword evidence="2" id="KW-1185">Reference proteome</keyword>
<dbReference type="EMBL" id="SHKY01000001">
    <property type="protein sequence ID" value="RZU48683.1"/>
    <property type="molecule type" value="Genomic_DNA"/>
</dbReference>
<protein>
    <submittedName>
        <fullName evidence="1">Uncharacterized protein</fullName>
    </submittedName>
</protein>
<comment type="caution">
    <text evidence="1">The sequence shown here is derived from an EMBL/GenBank/DDBJ whole genome shotgun (WGS) entry which is preliminary data.</text>
</comment>
<evidence type="ECO:0000313" key="1">
    <source>
        <dbReference type="EMBL" id="RZU48683.1"/>
    </source>
</evidence>
<gene>
    <name evidence="1" type="ORF">EV385_0401</name>
</gene>
<evidence type="ECO:0000313" key="2">
    <source>
        <dbReference type="Proteomes" id="UP000292564"/>
    </source>
</evidence>
<reference evidence="1 2" key="1">
    <citation type="submission" date="2019-02" db="EMBL/GenBank/DDBJ databases">
        <title>Sequencing the genomes of 1000 actinobacteria strains.</title>
        <authorList>
            <person name="Klenk H.-P."/>
        </authorList>
    </citation>
    <scope>NUCLEOTIDE SEQUENCE [LARGE SCALE GENOMIC DNA]</scope>
    <source>
        <strain evidence="1 2">DSM 45162</strain>
    </source>
</reference>
<proteinExistence type="predicted"/>
<sequence>MIDGTTHGDEPEGGDRLVIFRDMVINDRLCTLRVTVADGMVGITFDAAHTDAEAIVTGSLTGTIVLDDLVPVTRAISATLGGAAEALGLTD</sequence>
<dbReference type="AlphaFoldDB" id="A0A4Q7ZEY1"/>
<dbReference type="RefSeq" id="WP_130507891.1">
    <property type="nucleotide sequence ID" value="NZ_SHKY01000001.1"/>
</dbReference>
<dbReference type="Proteomes" id="UP000292564">
    <property type="component" value="Unassembled WGS sequence"/>
</dbReference>